<comment type="caution">
    <text evidence="1">The sequence shown here is derived from an EMBL/GenBank/DDBJ whole genome shotgun (WGS) entry which is preliminary data.</text>
</comment>
<dbReference type="EMBL" id="LAZR01056436">
    <property type="protein sequence ID" value="KKK74206.1"/>
    <property type="molecule type" value="Genomic_DNA"/>
</dbReference>
<accession>A0A0F9APR4</accession>
<evidence type="ECO:0000313" key="1">
    <source>
        <dbReference type="EMBL" id="KKK74206.1"/>
    </source>
</evidence>
<sequence>MKYTPWRGDLGFVPITHIRPLVEA</sequence>
<proteinExistence type="predicted"/>
<organism evidence="1">
    <name type="scientific">marine sediment metagenome</name>
    <dbReference type="NCBI Taxonomy" id="412755"/>
    <lineage>
        <taxon>unclassified sequences</taxon>
        <taxon>metagenomes</taxon>
        <taxon>ecological metagenomes</taxon>
    </lineage>
</organism>
<reference evidence="1" key="1">
    <citation type="journal article" date="2015" name="Nature">
        <title>Complex archaea that bridge the gap between prokaryotes and eukaryotes.</title>
        <authorList>
            <person name="Spang A."/>
            <person name="Saw J.H."/>
            <person name="Jorgensen S.L."/>
            <person name="Zaremba-Niedzwiedzka K."/>
            <person name="Martijn J."/>
            <person name="Lind A.E."/>
            <person name="van Eijk R."/>
            <person name="Schleper C."/>
            <person name="Guy L."/>
            <person name="Ettema T.J."/>
        </authorList>
    </citation>
    <scope>NUCLEOTIDE SEQUENCE</scope>
</reference>
<gene>
    <name evidence="1" type="ORF">LCGC14_2886110</name>
</gene>
<protein>
    <submittedName>
        <fullName evidence="1">Uncharacterized protein</fullName>
    </submittedName>
</protein>
<name>A0A0F9APR4_9ZZZZ</name>
<feature type="non-terminal residue" evidence="1">
    <location>
        <position position="24"/>
    </location>
</feature>
<dbReference type="AlphaFoldDB" id="A0A0F9APR4"/>